<comment type="caution">
    <text evidence="1">The sequence shown here is derived from an EMBL/GenBank/DDBJ whole genome shotgun (WGS) entry which is preliminary data.</text>
</comment>
<accession>A0ABU4PPI4</accession>
<organism evidence="1 2">
    <name type="scientific">Sphingomonas echinoides</name>
    <dbReference type="NCBI Taxonomy" id="59803"/>
    <lineage>
        <taxon>Bacteria</taxon>
        <taxon>Pseudomonadati</taxon>
        <taxon>Pseudomonadota</taxon>
        <taxon>Alphaproteobacteria</taxon>
        <taxon>Sphingomonadales</taxon>
        <taxon>Sphingomonadaceae</taxon>
        <taxon>Sphingomonas</taxon>
    </lineage>
</organism>
<keyword evidence="2" id="KW-1185">Reference proteome</keyword>
<name>A0ABU4PPI4_9SPHN</name>
<dbReference type="RefSeq" id="WP_154651335.1">
    <property type="nucleotide sequence ID" value="NZ_JAWXXV010000001.1"/>
</dbReference>
<proteinExistence type="predicted"/>
<sequence>MDIFNIDINQIVDLGTQIGTSGAIRSLELVGDDVFDYIIGVAILIYEIYPNG</sequence>
<protein>
    <submittedName>
        <fullName evidence="1">Uncharacterized protein</fullName>
    </submittedName>
</protein>
<reference evidence="1 2" key="1">
    <citation type="submission" date="2023-11" db="EMBL/GenBank/DDBJ databases">
        <title>MicrobeMod: A computational toolkit for identifying prokaryotic methylation and restriction-modification with nanopore sequencing.</title>
        <authorList>
            <person name="Crits-Christoph A."/>
            <person name="Kang S.C."/>
            <person name="Lee H."/>
            <person name="Ostrov N."/>
        </authorList>
    </citation>
    <scope>NUCLEOTIDE SEQUENCE [LARGE SCALE GENOMIC DNA]</scope>
    <source>
        <strain evidence="1 2">ATCC 14820</strain>
    </source>
</reference>
<evidence type="ECO:0000313" key="1">
    <source>
        <dbReference type="EMBL" id="MDX5986066.1"/>
    </source>
</evidence>
<gene>
    <name evidence="1" type="ORF">SIL82_17550</name>
</gene>
<dbReference type="Proteomes" id="UP001279660">
    <property type="component" value="Unassembled WGS sequence"/>
</dbReference>
<dbReference type="EMBL" id="JAWXXV010000001">
    <property type="protein sequence ID" value="MDX5986066.1"/>
    <property type="molecule type" value="Genomic_DNA"/>
</dbReference>
<evidence type="ECO:0000313" key="2">
    <source>
        <dbReference type="Proteomes" id="UP001279660"/>
    </source>
</evidence>